<comment type="caution">
    <text evidence="4">The sequence shown here is derived from an EMBL/GenBank/DDBJ whole genome shotgun (WGS) entry which is preliminary data.</text>
</comment>
<proteinExistence type="inferred from homology"/>
<dbReference type="InterPro" id="IPR036188">
    <property type="entry name" value="FAD/NAD-bd_sf"/>
</dbReference>
<feature type="domain" description="Amine oxidase" evidence="3">
    <location>
        <begin position="149"/>
        <end position="407"/>
    </location>
</feature>
<sequence length="413" mass="42983">MIDVESADVVVVGAGVAGLACAQELTSAGRRVIVLEARDRVGGRVHTVRMPDGEVVELGAQVVHQTRDDTLARLVRAAGIRVRAFPMDAQLAVLHEGARWDAANLSRHRSPAPWVVEAQLGSVVAGDRAGTVSKALAGLPEDRRFLASAWLDQVVGGDCRTLDLQGVVGTRAARRHGPEVLLVDGFTAVVDALAAGLDIRTACPAQTVVWSEAHVEIRGTRPIRARTAVVTVPPSVVLGGRLGFDPPLPEARLDALMPLASNDALAIVVTTTAPARRSTWVLLADPPGGLWRTTAGSRVVRGHIKGPAAAIARQGGWNAGRAATAAALVDPDLGGVEDVLVCDWGTDPWAGGGYSVPVVGVDAAARRWAEPLAGVVFFAGEACGDPEVRGLVQGALTSGRRAAREILGRDAHA</sequence>
<dbReference type="RefSeq" id="WP_192752743.1">
    <property type="nucleotide sequence ID" value="NZ_BAABJL010000049.1"/>
</dbReference>
<dbReference type="PANTHER" id="PTHR10742">
    <property type="entry name" value="FLAVIN MONOAMINE OXIDASE"/>
    <property type="match status" value="1"/>
</dbReference>
<dbReference type="PRINTS" id="PR00419">
    <property type="entry name" value="ADXRDTASE"/>
</dbReference>
<protein>
    <submittedName>
        <fullName evidence="4">Monoamine oxidase</fullName>
        <ecNumber evidence="4">1.4.3.4</ecNumber>
    </submittedName>
</protein>
<dbReference type="InterPro" id="IPR050281">
    <property type="entry name" value="Flavin_monoamine_oxidase"/>
</dbReference>
<keyword evidence="2 4" id="KW-0560">Oxidoreductase</keyword>
<dbReference type="PANTHER" id="PTHR10742:SF386">
    <property type="entry name" value="LYSINE-SPECIFIC HISTONE DEMETHYLASE 1A"/>
    <property type="match status" value="1"/>
</dbReference>
<dbReference type="InterPro" id="IPR002937">
    <property type="entry name" value="Amino_oxidase"/>
</dbReference>
<evidence type="ECO:0000259" key="3">
    <source>
        <dbReference type="Pfam" id="PF01593"/>
    </source>
</evidence>
<accession>A0A927MZM0</accession>
<feature type="domain" description="Amine oxidase" evidence="3">
    <location>
        <begin position="16"/>
        <end position="115"/>
    </location>
</feature>
<comment type="similarity">
    <text evidence="1">Belongs to the flavin monoamine oxidase family.</text>
</comment>
<organism evidence="4 5">
    <name type="scientific">Actinopolymorpha pittospori</name>
    <dbReference type="NCBI Taxonomy" id="648752"/>
    <lineage>
        <taxon>Bacteria</taxon>
        <taxon>Bacillati</taxon>
        <taxon>Actinomycetota</taxon>
        <taxon>Actinomycetes</taxon>
        <taxon>Propionibacteriales</taxon>
        <taxon>Actinopolymorphaceae</taxon>
        <taxon>Actinopolymorpha</taxon>
    </lineage>
</organism>
<evidence type="ECO:0000256" key="1">
    <source>
        <dbReference type="ARBA" id="ARBA00005995"/>
    </source>
</evidence>
<name>A0A927MZM0_9ACTN</name>
<dbReference type="AlphaFoldDB" id="A0A927MZM0"/>
<reference evidence="4" key="1">
    <citation type="submission" date="2020-10" db="EMBL/GenBank/DDBJ databases">
        <title>Sequencing the genomes of 1000 actinobacteria strains.</title>
        <authorList>
            <person name="Klenk H.-P."/>
        </authorList>
    </citation>
    <scope>NUCLEOTIDE SEQUENCE</scope>
    <source>
        <strain evidence="4">DSM 45354</strain>
    </source>
</reference>
<dbReference type="Gene3D" id="3.50.50.60">
    <property type="entry name" value="FAD/NAD(P)-binding domain"/>
    <property type="match status" value="1"/>
</dbReference>
<evidence type="ECO:0000256" key="2">
    <source>
        <dbReference type="ARBA" id="ARBA00023002"/>
    </source>
</evidence>
<dbReference type="EMBL" id="JADBEM010000001">
    <property type="protein sequence ID" value="MBE1609112.1"/>
    <property type="molecule type" value="Genomic_DNA"/>
</dbReference>
<evidence type="ECO:0000313" key="5">
    <source>
        <dbReference type="Proteomes" id="UP000638648"/>
    </source>
</evidence>
<dbReference type="Proteomes" id="UP000638648">
    <property type="component" value="Unassembled WGS sequence"/>
</dbReference>
<dbReference type="GO" id="GO:0097621">
    <property type="term" value="F:monoamine oxidase activity"/>
    <property type="evidence" value="ECO:0007669"/>
    <property type="project" value="UniProtKB-EC"/>
</dbReference>
<dbReference type="SUPFAM" id="SSF51905">
    <property type="entry name" value="FAD/NAD(P)-binding domain"/>
    <property type="match status" value="1"/>
</dbReference>
<keyword evidence="5" id="KW-1185">Reference proteome</keyword>
<evidence type="ECO:0000313" key="4">
    <source>
        <dbReference type="EMBL" id="MBE1609112.1"/>
    </source>
</evidence>
<dbReference type="EC" id="1.4.3.4" evidence="4"/>
<dbReference type="Pfam" id="PF01593">
    <property type="entry name" value="Amino_oxidase"/>
    <property type="match status" value="2"/>
</dbReference>
<gene>
    <name evidence="4" type="ORF">HEB94_005960</name>
</gene>